<dbReference type="OrthoDB" id="3821392at2"/>
<dbReference type="AlphaFoldDB" id="A0A2P8I4Z5"/>
<name>A0A2P8I4Z5_SACCR</name>
<evidence type="ECO:0000313" key="1">
    <source>
        <dbReference type="EMBL" id="PSL53539.1"/>
    </source>
</evidence>
<accession>A0A2P8I4Z5</accession>
<proteinExistence type="predicted"/>
<keyword evidence="2" id="KW-1185">Reference proteome</keyword>
<comment type="caution">
    <text evidence="1">The sequence shown here is derived from an EMBL/GenBank/DDBJ whole genome shotgun (WGS) entry which is preliminary data.</text>
</comment>
<protein>
    <submittedName>
        <fullName evidence="1">Uncharacterized protein</fullName>
    </submittedName>
</protein>
<dbReference type="Proteomes" id="UP000241118">
    <property type="component" value="Unassembled WGS sequence"/>
</dbReference>
<evidence type="ECO:0000313" key="2">
    <source>
        <dbReference type="Proteomes" id="UP000241118"/>
    </source>
</evidence>
<sequence length="208" mass="21889">MRIAVVLAAVAALLGAALTPTWVVRHAEVRAPVRTAGIKVVYQVDGVSRIHKLQSDLVIGPGTLEAEIDLVSGTITGDLWLPPSYGYFIVFGFVPNTARTDLIPVAKVTGTIKDGNVKANAKLDIELSEVTVDAQPLDVGQACRTVEPASIDLAGPFELAKMRMKGAYPIPAFGGCQGRERLDPLLTGLISGPGNTIDLTLTLLPAVP</sequence>
<organism evidence="1 2">
    <name type="scientific">Saccharothrix carnea</name>
    <dbReference type="NCBI Taxonomy" id="1280637"/>
    <lineage>
        <taxon>Bacteria</taxon>
        <taxon>Bacillati</taxon>
        <taxon>Actinomycetota</taxon>
        <taxon>Actinomycetes</taxon>
        <taxon>Pseudonocardiales</taxon>
        <taxon>Pseudonocardiaceae</taxon>
        <taxon>Saccharothrix</taxon>
    </lineage>
</organism>
<gene>
    <name evidence="1" type="ORF">B0I31_109329</name>
</gene>
<reference evidence="1 2" key="1">
    <citation type="submission" date="2018-03" db="EMBL/GenBank/DDBJ databases">
        <title>Genomic Encyclopedia of Type Strains, Phase III (KMG-III): the genomes of soil and plant-associated and newly described type strains.</title>
        <authorList>
            <person name="Whitman W."/>
        </authorList>
    </citation>
    <scope>NUCLEOTIDE SEQUENCE [LARGE SCALE GENOMIC DNA]</scope>
    <source>
        <strain evidence="1 2">CGMCC 4.7097</strain>
    </source>
</reference>
<dbReference type="RefSeq" id="WP_106618222.1">
    <property type="nucleotide sequence ID" value="NZ_PYAX01000009.1"/>
</dbReference>
<dbReference type="EMBL" id="PYAX01000009">
    <property type="protein sequence ID" value="PSL53539.1"/>
    <property type="molecule type" value="Genomic_DNA"/>
</dbReference>